<name>A0ABP9RJJ0_9ACTN</name>
<dbReference type="PROSITE" id="PS50931">
    <property type="entry name" value="HTH_LYSR"/>
    <property type="match status" value="1"/>
</dbReference>
<keyword evidence="7" id="KW-1185">Reference proteome</keyword>
<keyword evidence="3" id="KW-0238">DNA-binding</keyword>
<sequence>MELRQLAHFVAVAEERHFTRAAARVHVVQSSLSSSIGALERELGEALFVRDNRRVALTQAGRALLPAARRALAAAEDGRDAVAGVRGVLRGELLVGAIQTFGVVDLAALLGRFRRAHPGVTIRLRHAAAPALARAVVDAELDVAFVDGPIDRSSLTRIDLGNDDLVLAVPGDDPLAGRATVRLDDPALRERVFVEYREDSALRAQIDAACAAAGLARRIGAEVQNMQYLVEFVEQGLGVAVLPPAAVRAVPRVRAVPIAPPLRRDLCAVVAVGRPPSGATAALLELLAAGPPTR</sequence>
<keyword evidence="4" id="KW-0804">Transcription</keyword>
<evidence type="ECO:0000256" key="4">
    <source>
        <dbReference type="ARBA" id="ARBA00023163"/>
    </source>
</evidence>
<dbReference type="PANTHER" id="PTHR30346">
    <property type="entry name" value="TRANSCRIPTIONAL DUAL REGULATOR HCAR-RELATED"/>
    <property type="match status" value="1"/>
</dbReference>
<accession>A0ABP9RJJ0</accession>
<evidence type="ECO:0000256" key="1">
    <source>
        <dbReference type="ARBA" id="ARBA00009437"/>
    </source>
</evidence>
<reference evidence="7" key="1">
    <citation type="journal article" date="2019" name="Int. J. Syst. Evol. Microbiol.">
        <title>The Global Catalogue of Microorganisms (GCM) 10K type strain sequencing project: providing services to taxonomists for standard genome sequencing and annotation.</title>
        <authorList>
            <consortium name="The Broad Institute Genomics Platform"/>
            <consortium name="The Broad Institute Genome Sequencing Center for Infectious Disease"/>
            <person name="Wu L."/>
            <person name="Ma J."/>
        </authorList>
    </citation>
    <scope>NUCLEOTIDE SEQUENCE [LARGE SCALE GENOMIC DNA]</scope>
    <source>
        <strain evidence="7">JCM 18304</strain>
    </source>
</reference>
<evidence type="ECO:0000256" key="2">
    <source>
        <dbReference type="ARBA" id="ARBA00023015"/>
    </source>
</evidence>
<dbReference type="RefSeq" id="WP_345625629.1">
    <property type="nucleotide sequence ID" value="NZ_BAABJQ010000001.1"/>
</dbReference>
<evidence type="ECO:0000259" key="5">
    <source>
        <dbReference type="PROSITE" id="PS50931"/>
    </source>
</evidence>
<dbReference type="Proteomes" id="UP001501570">
    <property type="component" value="Unassembled WGS sequence"/>
</dbReference>
<feature type="domain" description="HTH lysR-type" evidence="5">
    <location>
        <begin position="1"/>
        <end position="58"/>
    </location>
</feature>
<evidence type="ECO:0000256" key="3">
    <source>
        <dbReference type="ARBA" id="ARBA00023125"/>
    </source>
</evidence>
<organism evidence="6 7">
    <name type="scientific">Rugosimonospora acidiphila</name>
    <dbReference type="NCBI Taxonomy" id="556531"/>
    <lineage>
        <taxon>Bacteria</taxon>
        <taxon>Bacillati</taxon>
        <taxon>Actinomycetota</taxon>
        <taxon>Actinomycetes</taxon>
        <taxon>Micromonosporales</taxon>
        <taxon>Micromonosporaceae</taxon>
        <taxon>Rugosimonospora</taxon>
    </lineage>
</organism>
<dbReference type="PANTHER" id="PTHR30346:SF28">
    <property type="entry name" value="HTH-TYPE TRANSCRIPTIONAL REGULATOR CYNR"/>
    <property type="match status" value="1"/>
</dbReference>
<evidence type="ECO:0000313" key="6">
    <source>
        <dbReference type="EMBL" id="GAA5178340.1"/>
    </source>
</evidence>
<dbReference type="PRINTS" id="PR00039">
    <property type="entry name" value="HTHLYSR"/>
</dbReference>
<comment type="similarity">
    <text evidence="1">Belongs to the LysR transcriptional regulatory family.</text>
</comment>
<proteinExistence type="inferred from homology"/>
<dbReference type="InterPro" id="IPR005119">
    <property type="entry name" value="LysR_subst-bd"/>
</dbReference>
<dbReference type="InterPro" id="IPR000847">
    <property type="entry name" value="LysR_HTH_N"/>
</dbReference>
<dbReference type="Gene3D" id="1.10.10.10">
    <property type="entry name" value="Winged helix-like DNA-binding domain superfamily/Winged helix DNA-binding domain"/>
    <property type="match status" value="1"/>
</dbReference>
<evidence type="ECO:0000313" key="7">
    <source>
        <dbReference type="Proteomes" id="UP001501570"/>
    </source>
</evidence>
<dbReference type="SUPFAM" id="SSF46785">
    <property type="entry name" value="Winged helix' DNA-binding domain"/>
    <property type="match status" value="1"/>
</dbReference>
<dbReference type="EMBL" id="BAABJQ010000001">
    <property type="protein sequence ID" value="GAA5178340.1"/>
    <property type="molecule type" value="Genomic_DNA"/>
</dbReference>
<dbReference type="SUPFAM" id="SSF53850">
    <property type="entry name" value="Periplasmic binding protein-like II"/>
    <property type="match status" value="1"/>
</dbReference>
<dbReference type="InterPro" id="IPR036388">
    <property type="entry name" value="WH-like_DNA-bd_sf"/>
</dbReference>
<comment type="caution">
    <text evidence="6">The sequence shown here is derived from an EMBL/GenBank/DDBJ whole genome shotgun (WGS) entry which is preliminary data.</text>
</comment>
<dbReference type="InterPro" id="IPR036390">
    <property type="entry name" value="WH_DNA-bd_sf"/>
</dbReference>
<gene>
    <name evidence="6" type="ORF">GCM10023322_05250</name>
</gene>
<dbReference type="Pfam" id="PF03466">
    <property type="entry name" value="LysR_substrate"/>
    <property type="match status" value="1"/>
</dbReference>
<dbReference type="Gene3D" id="3.40.190.290">
    <property type="match status" value="1"/>
</dbReference>
<dbReference type="Pfam" id="PF00126">
    <property type="entry name" value="HTH_1"/>
    <property type="match status" value="1"/>
</dbReference>
<protein>
    <submittedName>
        <fullName evidence="6">LysR substrate-binding domain-containing protein</fullName>
    </submittedName>
</protein>
<keyword evidence="2" id="KW-0805">Transcription regulation</keyword>